<dbReference type="Pfam" id="PF04542">
    <property type="entry name" value="Sigma70_r2"/>
    <property type="match status" value="1"/>
</dbReference>
<dbReference type="Gene3D" id="1.10.10.10">
    <property type="entry name" value="Winged helix-like DNA-binding domain superfamily/Winged helix DNA-binding domain"/>
    <property type="match status" value="1"/>
</dbReference>
<evidence type="ECO:0000313" key="8">
    <source>
        <dbReference type="Proteomes" id="UP000295515"/>
    </source>
</evidence>
<dbReference type="InterPro" id="IPR013324">
    <property type="entry name" value="RNA_pol_sigma_r3/r4-like"/>
</dbReference>
<accession>A0A4R3Z8A1</accession>
<dbReference type="CDD" id="cd06171">
    <property type="entry name" value="Sigma70_r4"/>
    <property type="match status" value="1"/>
</dbReference>
<keyword evidence="3" id="KW-0731">Sigma factor</keyword>
<dbReference type="GO" id="GO:0016987">
    <property type="term" value="F:sigma factor activity"/>
    <property type="evidence" value="ECO:0007669"/>
    <property type="project" value="UniProtKB-KW"/>
</dbReference>
<keyword evidence="8" id="KW-1185">Reference proteome</keyword>
<dbReference type="AlphaFoldDB" id="A0A4R3Z8A1"/>
<sequence length="174" mass="21018">MDNKELDQLILTIPQSDNAFDKLYEKTKTIVFAYIMSIIKNYDDSRDILQEVYIKIYLASQQYVSMKKPMAWIYTIARNECYLYLRRKTCDQQYDDNIALPENINIHTKMILEQLFEQLNDREREIIIMYSLWGLKHIEIAKLLEIPLSTSLSCYRRGMKKMRKVWREEDERVI</sequence>
<dbReference type="GO" id="GO:0003677">
    <property type="term" value="F:DNA binding"/>
    <property type="evidence" value="ECO:0007669"/>
    <property type="project" value="InterPro"/>
</dbReference>
<evidence type="ECO:0000259" key="5">
    <source>
        <dbReference type="Pfam" id="PF04542"/>
    </source>
</evidence>
<dbReference type="InterPro" id="IPR007627">
    <property type="entry name" value="RNA_pol_sigma70_r2"/>
</dbReference>
<dbReference type="GO" id="GO:0006352">
    <property type="term" value="P:DNA-templated transcription initiation"/>
    <property type="evidence" value="ECO:0007669"/>
    <property type="project" value="InterPro"/>
</dbReference>
<comment type="similarity">
    <text evidence="1">Belongs to the sigma-70 factor family. ECF subfamily.</text>
</comment>
<dbReference type="GeneID" id="98914388"/>
<keyword evidence="2" id="KW-0805">Transcription regulation</keyword>
<proteinExistence type="inferred from homology"/>
<dbReference type="RefSeq" id="WP_165973122.1">
    <property type="nucleotide sequence ID" value="NZ_JANKBF010000003.1"/>
</dbReference>
<dbReference type="Proteomes" id="UP000295515">
    <property type="component" value="Unassembled WGS sequence"/>
</dbReference>
<dbReference type="PANTHER" id="PTHR43133:SF51">
    <property type="entry name" value="RNA POLYMERASE SIGMA FACTOR"/>
    <property type="match status" value="1"/>
</dbReference>
<dbReference type="Pfam" id="PF08281">
    <property type="entry name" value="Sigma70_r4_2"/>
    <property type="match status" value="1"/>
</dbReference>
<gene>
    <name evidence="7" type="ORF">EDD60_102149</name>
</gene>
<dbReference type="InterPro" id="IPR039425">
    <property type="entry name" value="RNA_pol_sigma-70-like"/>
</dbReference>
<name>A0A4R3Z8A1_9FIRM</name>
<comment type="caution">
    <text evidence="7">The sequence shown here is derived from an EMBL/GenBank/DDBJ whole genome shotgun (WGS) entry which is preliminary data.</text>
</comment>
<evidence type="ECO:0000313" key="7">
    <source>
        <dbReference type="EMBL" id="TCW02184.1"/>
    </source>
</evidence>
<dbReference type="InterPro" id="IPR014284">
    <property type="entry name" value="RNA_pol_sigma-70_dom"/>
</dbReference>
<dbReference type="InterPro" id="IPR013249">
    <property type="entry name" value="RNA_pol_sigma70_r4_t2"/>
</dbReference>
<keyword evidence="4" id="KW-0804">Transcription</keyword>
<protein>
    <submittedName>
        <fullName evidence="7">RNA polymerase sigma-70 factor (ECF subfamily)</fullName>
    </submittedName>
</protein>
<evidence type="ECO:0000256" key="4">
    <source>
        <dbReference type="ARBA" id="ARBA00023163"/>
    </source>
</evidence>
<dbReference type="EMBL" id="SMCQ01000002">
    <property type="protein sequence ID" value="TCW02184.1"/>
    <property type="molecule type" value="Genomic_DNA"/>
</dbReference>
<reference evidence="7 8" key="1">
    <citation type="submission" date="2019-03" db="EMBL/GenBank/DDBJ databases">
        <title>Genomic Encyclopedia of Type Strains, Phase IV (KMG-IV): sequencing the most valuable type-strain genomes for metagenomic binning, comparative biology and taxonomic classification.</title>
        <authorList>
            <person name="Goeker M."/>
        </authorList>
    </citation>
    <scope>NUCLEOTIDE SEQUENCE [LARGE SCALE GENOMIC DNA]</scope>
    <source>
        <strain evidence="7 8">DSM 29487</strain>
    </source>
</reference>
<evidence type="ECO:0000256" key="2">
    <source>
        <dbReference type="ARBA" id="ARBA00023015"/>
    </source>
</evidence>
<dbReference type="SUPFAM" id="SSF88946">
    <property type="entry name" value="Sigma2 domain of RNA polymerase sigma factors"/>
    <property type="match status" value="1"/>
</dbReference>
<evidence type="ECO:0000256" key="3">
    <source>
        <dbReference type="ARBA" id="ARBA00023082"/>
    </source>
</evidence>
<dbReference type="InterPro" id="IPR013325">
    <property type="entry name" value="RNA_pol_sigma_r2"/>
</dbReference>
<dbReference type="NCBIfam" id="TIGR02937">
    <property type="entry name" value="sigma70-ECF"/>
    <property type="match status" value="1"/>
</dbReference>
<dbReference type="Gene3D" id="1.10.1740.10">
    <property type="match status" value="1"/>
</dbReference>
<dbReference type="PANTHER" id="PTHR43133">
    <property type="entry name" value="RNA POLYMERASE ECF-TYPE SIGMA FACTO"/>
    <property type="match status" value="1"/>
</dbReference>
<feature type="domain" description="RNA polymerase sigma-70 region 2" evidence="5">
    <location>
        <begin position="23"/>
        <end position="88"/>
    </location>
</feature>
<evidence type="ECO:0000259" key="6">
    <source>
        <dbReference type="Pfam" id="PF08281"/>
    </source>
</evidence>
<organism evidence="7 8">
    <name type="scientific">Longibaculum muris</name>
    <dbReference type="NCBI Taxonomy" id="1796628"/>
    <lineage>
        <taxon>Bacteria</taxon>
        <taxon>Bacillati</taxon>
        <taxon>Bacillota</taxon>
        <taxon>Erysipelotrichia</taxon>
        <taxon>Erysipelotrichales</taxon>
        <taxon>Coprobacillaceae</taxon>
        <taxon>Longibaculum</taxon>
    </lineage>
</organism>
<dbReference type="InterPro" id="IPR036388">
    <property type="entry name" value="WH-like_DNA-bd_sf"/>
</dbReference>
<feature type="domain" description="RNA polymerase sigma factor 70 region 4 type 2" evidence="6">
    <location>
        <begin position="110"/>
        <end position="162"/>
    </location>
</feature>
<evidence type="ECO:0000256" key="1">
    <source>
        <dbReference type="ARBA" id="ARBA00010641"/>
    </source>
</evidence>
<dbReference type="SUPFAM" id="SSF88659">
    <property type="entry name" value="Sigma3 and sigma4 domains of RNA polymerase sigma factors"/>
    <property type="match status" value="1"/>
</dbReference>